<keyword evidence="4 6" id="KW-1133">Transmembrane helix</keyword>
<keyword evidence="2" id="KW-1003">Cell membrane</keyword>
<dbReference type="InterPro" id="IPR001851">
    <property type="entry name" value="ABC_transp_permease"/>
</dbReference>
<organism evidence="7">
    <name type="scientific">Hungatella hathewayi</name>
    <dbReference type="NCBI Taxonomy" id="154046"/>
    <lineage>
        <taxon>Bacteria</taxon>
        <taxon>Bacillati</taxon>
        <taxon>Bacillota</taxon>
        <taxon>Clostridia</taxon>
        <taxon>Lachnospirales</taxon>
        <taxon>Lachnospiraceae</taxon>
        <taxon>Hungatella</taxon>
    </lineage>
</organism>
<feature type="transmembrane region" description="Helical" evidence="6">
    <location>
        <begin position="262"/>
        <end position="285"/>
    </location>
</feature>
<feature type="transmembrane region" description="Helical" evidence="6">
    <location>
        <begin position="12"/>
        <end position="31"/>
    </location>
</feature>
<feature type="transmembrane region" description="Helical" evidence="6">
    <location>
        <begin position="239"/>
        <end position="256"/>
    </location>
</feature>
<evidence type="ECO:0000256" key="1">
    <source>
        <dbReference type="ARBA" id="ARBA00004651"/>
    </source>
</evidence>
<evidence type="ECO:0000256" key="6">
    <source>
        <dbReference type="SAM" id="Phobius"/>
    </source>
</evidence>
<comment type="subcellular location">
    <subcellularLocation>
        <location evidence="1">Cell membrane</location>
        <topology evidence="1">Multi-pass membrane protein</topology>
    </subcellularLocation>
</comment>
<dbReference type="GO" id="GO:0022857">
    <property type="term" value="F:transmembrane transporter activity"/>
    <property type="evidence" value="ECO:0007669"/>
    <property type="project" value="InterPro"/>
</dbReference>
<evidence type="ECO:0000256" key="5">
    <source>
        <dbReference type="ARBA" id="ARBA00023136"/>
    </source>
</evidence>
<dbReference type="CDD" id="cd06579">
    <property type="entry name" value="TM_PBP1_transp_AraH_like"/>
    <property type="match status" value="1"/>
</dbReference>
<dbReference type="EMBL" id="CACRUH010000015">
    <property type="protein sequence ID" value="VYT87693.1"/>
    <property type="molecule type" value="Genomic_DNA"/>
</dbReference>
<dbReference type="AlphaFoldDB" id="A0A6N3AAA1"/>
<feature type="transmembrane region" description="Helical" evidence="6">
    <location>
        <begin position="113"/>
        <end position="135"/>
    </location>
</feature>
<protein>
    <submittedName>
        <fullName evidence="7">Ribose transport system permease protein RbsC</fullName>
    </submittedName>
</protein>
<dbReference type="PANTHER" id="PTHR32196">
    <property type="entry name" value="ABC TRANSPORTER PERMEASE PROTEIN YPHD-RELATED-RELATED"/>
    <property type="match status" value="1"/>
</dbReference>
<feature type="transmembrane region" description="Helical" evidence="6">
    <location>
        <begin position="209"/>
        <end position="227"/>
    </location>
</feature>
<keyword evidence="5 6" id="KW-0472">Membrane</keyword>
<gene>
    <name evidence="7" type="primary">rbsC_2</name>
    <name evidence="7" type="ORF">CHLFYP18_05797</name>
</gene>
<feature type="transmembrane region" description="Helical" evidence="6">
    <location>
        <begin position="43"/>
        <end position="62"/>
    </location>
</feature>
<name>A0A6N3AAA1_9FIRM</name>
<feature type="transmembrane region" description="Helical" evidence="6">
    <location>
        <begin position="74"/>
        <end position="101"/>
    </location>
</feature>
<keyword evidence="3 6" id="KW-0812">Transmembrane</keyword>
<dbReference type="GO" id="GO:0005886">
    <property type="term" value="C:plasma membrane"/>
    <property type="evidence" value="ECO:0007669"/>
    <property type="project" value="UniProtKB-SubCell"/>
</dbReference>
<sequence length="315" mass="32769">MKALKFIKNHIIYFILLLCCIVFSIASPNFLTSSNLLNILRASSMMGIVECGVTMVMIGGGMDMSVGGQMSLNGFILALLMVNFQVPLFVVILVALGLGLMEGIANGVIGIKLGVAPMVVTLATMTIFQALTKVITAGKAVSGFSDAFLSIGKGYVFGIIPIPVLVFVIIVAICQFVMTKTYFGRQIFAMGGNTEAARLSGVNTNLLTVMLYAICGFITAIASIIMLSRTASAQTTAGGSYAFDCMTAAVLGGIGLKGGEGSVIGGVIGAIVIGVLSNGFVMIGVNENWQSVIKGIILLIAVGIDKIKIVEKEAA</sequence>
<dbReference type="Pfam" id="PF02653">
    <property type="entry name" value="BPD_transp_2"/>
    <property type="match status" value="1"/>
</dbReference>
<proteinExistence type="predicted"/>
<accession>A0A6N3AAA1</accession>
<evidence type="ECO:0000256" key="4">
    <source>
        <dbReference type="ARBA" id="ARBA00022989"/>
    </source>
</evidence>
<reference evidence="7" key="1">
    <citation type="submission" date="2019-11" db="EMBL/GenBank/DDBJ databases">
        <authorList>
            <person name="Feng L."/>
        </authorList>
    </citation>
    <scope>NUCLEOTIDE SEQUENCE</scope>
    <source>
        <strain evidence="7">ChathewayiLFYP18</strain>
    </source>
</reference>
<feature type="transmembrane region" description="Helical" evidence="6">
    <location>
        <begin position="155"/>
        <end position="178"/>
    </location>
</feature>
<dbReference type="RefSeq" id="WP_156832447.1">
    <property type="nucleotide sequence ID" value="NZ_CACRUH010000015.1"/>
</dbReference>
<evidence type="ECO:0000256" key="3">
    <source>
        <dbReference type="ARBA" id="ARBA00022692"/>
    </source>
</evidence>
<evidence type="ECO:0000313" key="7">
    <source>
        <dbReference type="EMBL" id="VYT87693.1"/>
    </source>
</evidence>
<evidence type="ECO:0000256" key="2">
    <source>
        <dbReference type="ARBA" id="ARBA00022475"/>
    </source>
</evidence>